<dbReference type="InterPro" id="IPR011051">
    <property type="entry name" value="RmlC_Cupin_sf"/>
</dbReference>
<dbReference type="InterPro" id="IPR014710">
    <property type="entry name" value="RmlC-like_jellyroll"/>
</dbReference>
<dbReference type="STRING" id="408657.SAMN04487995_3770"/>
<evidence type="ECO:0000259" key="1">
    <source>
        <dbReference type="Pfam" id="PF01050"/>
    </source>
</evidence>
<organism evidence="2 3">
    <name type="scientific">Dyadobacter koreensis</name>
    <dbReference type="NCBI Taxonomy" id="408657"/>
    <lineage>
        <taxon>Bacteria</taxon>
        <taxon>Pseudomonadati</taxon>
        <taxon>Bacteroidota</taxon>
        <taxon>Cytophagia</taxon>
        <taxon>Cytophagales</taxon>
        <taxon>Spirosomataceae</taxon>
        <taxon>Dyadobacter</taxon>
    </lineage>
</organism>
<evidence type="ECO:0000313" key="2">
    <source>
        <dbReference type="EMBL" id="SEJ20697.1"/>
    </source>
</evidence>
<dbReference type="Gene3D" id="2.60.120.10">
    <property type="entry name" value="Jelly Rolls"/>
    <property type="match status" value="1"/>
</dbReference>
<dbReference type="SUPFAM" id="SSF51182">
    <property type="entry name" value="RmlC-like cupins"/>
    <property type="match status" value="1"/>
</dbReference>
<evidence type="ECO:0000313" key="3">
    <source>
        <dbReference type="Proteomes" id="UP000199532"/>
    </source>
</evidence>
<gene>
    <name evidence="2" type="ORF">SAMN04487995_3770</name>
</gene>
<dbReference type="Pfam" id="PF01050">
    <property type="entry name" value="MannoseP_isomer"/>
    <property type="match status" value="1"/>
</dbReference>
<dbReference type="GO" id="GO:0016779">
    <property type="term" value="F:nucleotidyltransferase activity"/>
    <property type="evidence" value="ECO:0007669"/>
    <property type="project" value="InterPro"/>
</dbReference>
<reference evidence="2 3" key="1">
    <citation type="submission" date="2016-10" db="EMBL/GenBank/DDBJ databases">
        <authorList>
            <person name="de Groot N.N."/>
        </authorList>
    </citation>
    <scope>NUCLEOTIDE SEQUENCE [LARGE SCALE GENOMIC DNA]</scope>
    <source>
        <strain evidence="2 3">DSM 19938</strain>
    </source>
</reference>
<dbReference type="GO" id="GO:0005976">
    <property type="term" value="P:polysaccharide metabolic process"/>
    <property type="evidence" value="ECO:0007669"/>
    <property type="project" value="InterPro"/>
</dbReference>
<keyword evidence="3" id="KW-1185">Reference proteome</keyword>
<keyword evidence="2" id="KW-0413">Isomerase</keyword>
<sequence length="171" mass="19449">MLDVFPASTDKAVVFDNVQKFIDEQGFSVVAKDHSRPWGGFFVLDESQAPQFIKTFFPHLSLEDFAGYEKLSPKILVVAPQKRLSWQYHHRRAEIWKVIGGNAGIVISDTDEETEMKQLPIGTVISLNQGERHRLIGVDEWGVVAEIWQHTDPSNPSDEDDIVRVQDDFGR</sequence>
<accession>A0A1H6X274</accession>
<dbReference type="EMBL" id="FNXY01000005">
    <property type="protein sequence ID" value="SEJ20697.1"/>
    <property type="molecule type" value="Genomic_DNA"/>
</dbReference>
<feature type="domain" description="Mannose-6-phosphate isomerase type II C-terminal" evidence="1">
    <location>
        <begin position="69"/>
        <end position="167"/>
    </location>
</feature>
<protein>
    <submittedName>
        <fullName evidence="2">Mannose-6-phosphate isomerase, type 2</fullName>
    </submittedName>
</protein>
<dbReference type="AlphaFoldDB" id="A0A1H6X274"/>
<dbReference type="RefSeq" id="WP_090337768.1">
    <property type="nucleotide sequence ID" value="NZ_FNXY01000005.1"/>
</dbReference>
<dbReference type="Proteomes" id="UP000199532">
    <property type="component" value="Unassembled WGS sequence"/>
</dbReference>
<proteinExistence type="predicted"/>
<dbReference type="InterPro" id="IPR001538">
    <property type="entry name" value="Man6P_isomerase-2_C"/>
</dbReference>
<dbReference type="OrthoDB" id="9806359at2"/>
<name>A0A1H6X274_9BACT</name>
<dbReference type="GO" id="GO:0016853">
    <property type="term" value="F:isomerase activity"/>
    <property type="evidence" value="ECO:0007669"/>
    <property type="project" value="UniProtKB-KW"/>
</dbReference>